<dbReference type="OrthoDB" id="11256at2157"/>
<organism evidence="3 4">
    <name type="scientific">Haladaptatus litoreus</name>
    <dbReference type="NCBI Taxonomy" id="553468"/>
    <lineage>
        <taxon>Archaea</taxon>
        <taxon>Methanobacteriati</taxon>
        <taxon>Methanobacteriota</taxon>
        <taxon>Stenosarchaea group</taxon>
        <taxon>Halobacteria</taxon>
        <taxon>Halobacteriales</taxon>
        <taxon>Haladaptataceae</taxon>
        <taxon>Haladaptatus</taxon>
    </lineage>
</organism>
<dbReference type="InterPro" id="IPR000073">
    <property type="entry name" value="AB_hydrolase_1"/>
</dbReference>
<sequence length="405" mass="44862">MNVHFEDTTFDYQTLRAMSYATYGGAEPGECLTTVENIGEGNFEEWFTEWRRTADRVAETARDALDGEHHETARGAFFRAHNYYRTAEFFLDSDDPRRRPTYERSRETFRSALDLLDNPVEQVEIPYEDTTLPGYWFSPETGGDDGDDSSEQSCPTVVCLGGFDSIAEELYFLCGVPSALSRGYSCLVFDGPGQGAPLRVAGLRARPDWEAVVGPVLDFLEGKSAVDETRIALLGASMGGYYAPRAAAFDERVSACIAFDHCFDLWSASAHGQERIAELIDYAPGVVVNALAELGARFDPGARWQLQNSSWVFGTDAASLRRTLREYSLRDVADRITCPTLALAGEDDHLIPLPLVYEFVDAVSGPTTLRVFTAEEGAGEHCQLGNLSLAHGEIYDWLDERFSDV</sequence>
<proteinExistence type="inferred from homology"/>
<evidence type="ECO:0000313" key="4">
    <source>
        <dbReference type="Proteomes" id="UP000186914"/>
    </source>
</evidence>
<dbReference type="SUPFAM" id="SSF53474">
    <property type="entry name" value="alpha/beta-Hydrolases"/>
    <property type="match status" value="1"/>
</dbReference>
<dbReference type="PANTHER" id="PTHR22946:SF12">
    <property type="entry name" value="CONIDIAL PIGMENT BIOSYNTHESIS PROTEIN AYG1 (AFU_ORTHOLOGUE AFUA_2G17550)"/>
    <property type="match status" value="1"/>
</dbReference>
<dbReference type="EMBL" id="FTNO01000001">
    <property type="protein sequence ID" value="SIR26073.1"/>
    <property type="molecule type" value="Genomic_DNA"/>
</dbReference>
<evidence type="ECO:0000256" key="1">
    <source>
        <dbReference type="ARBA" id="ARBA00038115"/>
    </source>
</evidence>
<comment type="similarity">
    <text evidence="1">Belongs to the AB hydrolase superfamily. FUS2 hydrolase family.</text>
</comment>
<dbReference type="Gene3D" id="3.40.50.1820">
    <property type="entry name" value="alpha/beta hydrolase"/>
    <property type="match status" value="1"/>
</dbReference>
<dbReference type="InterPro" id="IPR050261">
    <property type="entry name" value="FrsA_esterase"/>
</dbReference>
<dbReference type="AlphaFoldDB" id="A0A1N6ZGX8"/>
<keyword evidence="4" id="KW-1185">Reference proteome</keyword>
<gene>
    <name evidence="3" type="ORF">SAMN05421858_2027</name>
</gene>
<name>A0A1N6ZGX8_9EURY</name>
<dbReference type="Pfam" id="PF12697">
    <property type="entry name" value="Abhydrolase_6"/>
    <property type="match status" value="1"/>
</dbReference>
<evidence type="ECO:0000313" key="3">
    <source>
        <dbReference type="EMBL" id="SIR26073.1"/>
    </source>
</evidence>
<evidence type="ECO:0000259" key="2">
    <source>
        <dbReference type="Pfam" id="PF12697"/>
    </source>
</evidence>
<dbReference type="Gene3D" id="1.20.1440.110">
    <property type="entry name" value="acylaminoacyl peptidase"/>
    <property type="match status" value="1"/>
</dbReference>
<accession>A0A1N6ZGX8</accession>
<dbReference type="InterPro" id="IPR029058">
    <property type="entry name" value="AB_hydrolase_fold"/>
</dbReference>
<dbReference type="Proteomes" id="UP000186914">
    <property type="component" value="Unassembled WGS sequence"/>
</dbReference>
<protein>
    <submittedName>
        <fullName evidence="3">Pimeloyl-ACP methyl ester carboxylesterase</fullName>
    </submittedName>
</protein>
<reference evidence="4" key="1">
    <citation type="submission" date="2017-01" db="EMBL/GenBank/DDBJ databases">
        <authorList>
            <person name="Varghese N."/>
            <person name="Submissions S."/>
        </authorList>
    </citation>
    <scope>NUCLEOTIDE SEQUENCE [LARGE SCALE GENOMIC DNA]</scope>
    <source>
        <strain evidence="4">CGMCC 1.7737</strain>
    </source>
</reference>
<feature type="domain" description="AB hydrolase-1" evidence="2">
    <location>
        <begin position="173"/>
        <end position="361"/>
    </location>
</feature>
<dbReference type="PANTHER" id="PTHR22946">
    <property type="entry name" value="DIENELACTONE HYDROLASE DOMAIN-CONTAINING PROTEIN-RELATED"/>
    <property type="match status" value="1"/>
</dbReference>
<dbReference type="RefSeq" id="WP_076429941.1">
    <property type="nucleotide sequence ID" value="NZ_FTNO01000001.1"/>
</dbReference>